<reference evidence="2 3" key="1">
    <citation type="submission" date="2021-01" db="EMBL/GenBank/DDBJ databases">
        <title>Whole genome shotgun sequence of Catellatospora coxensis NBRC 107359.</title>
        <authorList>
            <person name="Komaki H."/>
            <person name="Tamura T."/>
        </authorList>
    </citation>
    <scope>NUCLEOTIDE SEQUENCE [LARGE SCALE GENOMIC DNA]</scope>
    <source>
        <strain evidence="2 3">NBRC 107359</strain>
    </source>
</reference>
<dbReference type="Proteomes" id="UP000630887">
    <property type="component" value="Unassembled WGS sequence"/>
</dbReference>
<dbReference type="PANTHER" id="PTHR20883:SF51">
    <property type="entry name" value="PHYTANOYL-COA HYDROXYLASE"/>
    <property type="match status" value="1"/>
</dbReference>
<dbReference type="GO" id="GO:0016706">
    <property type="term" value="F:2-oxoglutarate-dependent dioxygenase activity"/>
    <property type="evidence" value="ECO:0007669"/>
    <property type="project" value="UniProtKB-ARBA"/>
</dbReference>
<evidence type="ECO:0000313" key="3">
    <source>
        <dbReference type="Proteomes" id="UP000630887"/>
    </source>
</evidence>
<accession>A0A8J3L6T3</accession>
<dbReference type="Gene3D" id="2.60.120.620">
    <property type="entry name" value="q2cbj1_9rhob like domain"/>
    <property type="match status" value="1"/>
</dbReference>
<dbReference type="GO" id="GO:0005506">
    <property type="term" value="F:iron ion binding"/>
    <property type="evidence" value="ECO:0007669"/>
    <property type="project" value="UniProtKB-ARBA"/>
</dbReference>
<evidence type="ECO:0008006" key="4">
    <source>
        <dbReference type="Google" id="ProtNLM"/>
    </source>
</evidence>
<dbReference type="EMBL" id="BONI01000055">
    <property type="protein sequence ID" value="GIG08965.1"/>
    <property type="molecule type" value="Genomic_DNA"/>
</dbReference>
<dbReference type="SUPFAM" id="SSF51197">
    <property type="entry name" value="Clavaminate synthase-like"/>
    <property type="match status" value="1"/>
</dbReference>
<evidence type="ECO:0000256" key="1">
    <source>
        <dbReference type="SAM" id="MobiDB-lite"/>
    </source>
</evidence>
<dbReference type="Pfam" id="PF05721">
    <property type="entry name" value="PhyH"/>
    <property type="match status" value="1"/>
</dbReference>
<name>A0A8J3L6T3_9ACTN</name>
<comment type="caution">
    <text evidence="2">The sequence shown here is derived from an EMBL/GenBank/DDBJ whole genome shotgun (WGS) entry which is preliminary data.</text>
</comment>
<dbReference type="AlphaFoldDB" id="A0A8J3L6T3"/>
<dbReference type="RefSeq" id="WP_203695410.1">
    <property type="nucleotide sequence ID" value="NZ_BAAALC010000035.1"/>
</dbReference>
<dbReference type="PANTHER" id="PTHR20883">
    <property type="entry name" value="PHYTANOYL-COA DIOXYGENASE DOMAIN CONTAINING 1"/>
    <property type="match status" value="1"/>
</dbReference>
<dbReference type="InterPro" id="IPR008775">
    <property type="entry name" value="Phytyl_CoA_dOase-like"/>
</dbReference>
<keyword evidence="3" id="KW-1185">Reference proteome</keyword>
<evidence type="ECO:0000313" key="2">
    <source>
        <dbReference type="EMBL" id="GIG08965.1"/>
    </source>
</evidence>
<sequence>MRYEADPAPAVDHSRHPAGTMTCPEQVATPEGFGDMAELQDSSPLIDTPSLLAQRAHEEGCLLLRGLIPAATVADARAGLLDTASRHGLLGKDAASVAEAQSDRWFDYYADLTGCQDLYALAWARPLQQTMRAVIADNAIVQPCGIFRIVSDRIRTEPKPPHQDARYVGTAADIWTAWIACARCDGDTGGIAVMPQSHRDGMLDVHRVGNKNEVVVPEHLRWHGAVLEPGDVIIFSSYTIHRSVPGRRPAAVRLSADFRFQPADQPMRPEACQPHLRLRDWEGIYAAWDATRAPGRYYWRNPDLRLGVR</sequence>
<feature type="region of interest" description="Disordered" evidence="1">
    <location>
        <begin position="1"/>
        <end position="21"/>
    </location>
</feature>
<gene>
    <name evidence="2" type="ORF">Cco03nite_56650</name>
</gene>
<protein>
    <recommendedName>
        <fullName evidence="4">Phytanoyl-CoA dioxygenase PhyH</fullName>
    </recommendedName>
</protein>
<proteinExistence type="predicted"/>
<organism evidence="2 3">
    <name type="scientific">Catellatospora coxensis</name>
    <dbReference type="NCBI Taxonomy" id="310354"/>
    <lineage>
        <taxon>Bacteria</taxon>
        <taxon>Bacillati</taxon>
        <taxon>Actinomycetota</taxon>
        <taxon>Actinomycetes</taxon>
        <taxon>Micromonosporales</taxon>
        <taxon>Micromonosporaceae</taxon>
        <taxon>Catellatospora</taxon>
    </lineage>
</organism>